<dbReference type="PIRSF" id="PIRSF001100">
    <property type="entry name" value="Beta_cellobiohydrolase"/>
    <property type="match status" value="1"/>
</dbReference>
<dbReference type="InterPro" id="IPR016288">
    <property type="entry name" value="Beta_cellobiohydrolase"/>
</dbReference>
<comment type="caution">
    <text evidence="4">The sequence shown here is derived from an EMBL/GenBank/DDBJ whole genome shotgun (WGS) entry which is preliminary data.</text>
</comment>
<feature type="binding site" evidence="2">
    <location>
        <position position="93"/>
    </location>
    <ligand>
        <name>substrate</name>
    </ligand>
</feature>
<keyword evidence="5" id="KW-1185">Reference proteome</keyword>
<organism evidence="4 5">
    <name type="scientific">Actinomadura barringtoniae</name>
    <dbReference type="NCBI Taxonomy" id="1427535"/>
    <lineage>
        <taxon>Bacteria</taxon>
        <taxon>Bacillati</taxon>
        <taxon>Actinomycetota</taxon>
        <taxon>Actinomycetes</taxon>
        <taxon>Streptosporangiales</taxon>
        <taxon>Thermomonosporaceae</taxon>
        <taxon>Actinomadura</taxon>
    </lineage>
</organism>
<reference evidence="4" key="1">
    <citation type="submission" date="2021-03" db="EMBL/GenBank/DDBJ databases">
        <authorList>
            <person name="Kanchanasin P."/>
            <person name="Saeng-In P."/>
            <person name="Phongsopitanun W."/>
            <person name="Yuki M."/>
            <person name="Kudo T."/>
            <person name="Ohkuma M."/>
            <person name="Tanasupawat S."/>
        </authorList>
    </citation>
    <scope>NUCLEOTIDE SEQUENCE</scope>
    <source>
        <strain evidence="4">GKU 128</strain>
    </source>
</reference>
<evidence type="ECO:0000256" key="2">
    <source>
        <dbReference type="PIRSR" id="PIRSR001100-2"/>
    </source>
</evidence>
<comment type="similarity">
    <text evidence="3">Belongs to the glycosyl hydrolase family 6.</text>
</comment>
<feature type="binding site" evidence="2">
    <location>
        <position position="213"/>
    </location>
    <ligand>
        <name>substrate</name>
    </ligand>
</feature>
<accession>A0A939PG01</accession>
<feature type="signal peptide" evidence="3">
    <location>
        <begin position="1"/>
        <end position="25"/>
    </location>
</feature>
<evidence type="ECO:0000256" key="3">
    <source>
        <dbReference type="RuleBase" id="RU361186"/>
    </source>
</evidence>
<dbReference type="PANTHER" id="PTHR34876:SF4">
    <property type="entry name" value="1,4-BETA-D-GLUCAN CELLOBIOHYDROLASE C-RELATED"/>
    <property type="match status" value="1"/>
</dbReference>
<dbReference type="PANTHER" id="PTHR34876">
    <property type="match status" value="1"/>
</dbReference>
<feature type="binding site" evidence="2">
    <location>
        <position position="240"/>
    </location>
    <ligand>
        <name>substrate</name>
    </ligand>
</feature>
<name>A0A939PG01_9ACTN</name>
<feature type="active site" description="Proton acceptor" evidence="1">
    <location>
        <position position="317"/>
    </location>
</feature>
<dbReference type="Proteomes" id="UP000669179">
    <property type="component" value="Unassembled WGS sequence"/>
</dbReference>
<evidence type="ECO:0000313" key="4">
    <source>
        <dbReference type="EMBL" id="MBO2451588.1"/>
    </source>
</evidence>
<dbReference type="PRINTS" id="PR00733">
    <property type="entry name" value="GLHYDRLASE6"/>
</dbReference>
<dbReference type="EC" id="3.2.1.-" evidence="3"/>
<dbReference type="Gene3D" id="3.20.20.40">
    <property type="entry name" value="1, 4-beta cellobiohydrolase"/>
    <property type="match status" value="1"/>
</dbReference>
<gene>
    <name evidence="4" type="ORF">J4573_31170</name>
</gene>
<keyword evidence="3" id="KW-0326">Glycosidase</keyword>
<feature type="binding site" evidence="2">
    <location>
        <position position="284"/>
    </location>
    <ligand>
        <name>substrate</name>
    </ligand>
</feature>
<keyword evidence="3" id="KW-0732">Signal</keyword>
<evidence type="ECO:0000313" key="5">
    <source>
        <dbReference type="Proteomes" id="UP000669179"/>
    </source>
</evidence>
<feature type="chain" id="PRO_5038155178" description="Glucanase" evidence="3">
    <location>
        <begin position="26"/>
        <end position="343"/>
    </location>
</feature>
<dbReference type="EMBL" id="JAGEOJ010000013">
    <property type="protein sequence ID" value="MBO2451588.1"/>
    <property type="molecule type" value="Genomic_DNA"/>
</dbReference>
<sequence>MLTRKAPIAVAALALALTGCTSQGAAGLKSANGPEARSGTQAQNDAAIAAAQAASPFYIDPTSNPAVWAKKNPRDSRAAAIKKSIATKPMAKWFGNWNANIGKDVSSYVGAAAKAKKTPILVAYNITDRDCKGASQGGAGSAAAYRTWISKFATAIGKRSAVVVIEPDAVAQLDCLPKAAQKTRTALLKYATQQLKAKAPKAKAYLDGGNAKWIAPATMASRLNAAGLKNVRGFAVNVSNFYTTAQSVAYAKKVNSSLKAKSGYARRYIVDTSRNGKGAIAGQWCNPAGRKLGTTSRTGGTSGAEYLLWIKVPGDSDGPCGVGAGIPAGTFSPALAGRLIKGS</sequence>
<dbReference type="RefSeq" id="WP_208259465.1">
    <property type="nucleotide sequence ID" value="NZ_JAGEOJ010000013.1"/>
</dbReference>
<evidence type="ECO:0000256" key="1">
    <source>
        <dbReference type="PIRSR" id="PIRSR001100-1"/>
    </source>
</evidence>
<dbReference type="Pfam" id="PF01341">
    <property type="entry name" value="Glyco_hydro_6"/>
    <property type="match status" value="1"/>
</dbReference>
<dbReference type="GO" id="GO:0004553">
    <property type="term" value="F:hydrolase activity, hydrolyzing O-glycosyl compounds"/>
    <property type="evidence" value="ECO:0007669"/>
    <property type="project" value="InterPro"/>
</dbReference>
<proteinExistence type="inferred from homology"/>
<feature type="active site" description="Proton donor" evidence="1">
    <location>
        <position position="168"/>
    </location>
</feature>
<dbReference type="AlphaFoldDB" id="A0A939PG01"/>
<keyword evidence="3" id="KW-0119">Carbohydrate metabolism</keyword>
<dbReference type="SUPFAM" id="SSF51989">
    <property type="entry name" value="Glycosyl hydrolases family 6, cellulases"/>
    <property type="match status" value="1"/>
</dbReference>
<dbReference type="GO" id="GO:0030245">
    <property type="term" value="P:cellulose catabolic process"/>
    <property type="evidence" value="ECO:0007669"/>
    <property type="project" value="UniProtKB-KW"/>
</dbReference>
<dbReference type="InterPro" id="IPR036434">
    <property type="entry name" value="Beta_cellobiohydrolase_sf"/>
</dbReference>
<keyword evidence="3 4" id="KW-0378">Hydrolase</keyword>
<dbReference type="PROSITE" id="PS51257">
    <property type="entry name" value="PROKAR_LIPOPROTEIN"/>
    <property type="match status" value="1"/>
</dbReference>
<keyword evidence="3" id="KW-0136">Cellulose degradation</keyword>
<keyword evidence="3" id="KW-0624">Polysaccharide degradation</keyword>
<feature type="binding site" evidence="2">
    <location>
        <position position="311"/>
    </location>
    <ligand>
        <name>substrate</name>
    </ligand>
</feature>
<protein>
    <recommendedName>
        <fullName evidence="3">Glucanase</fullName>
        <ecNumber evidence="3">3.2.1.-</ecNumber>
    </recommendedName>
</protein>